<keyword evidence="2" id="KW-1133">Transmembrane helix</keyword>
<sequence>MTFLGHLGPKVSDLLDEQLDADESAAAWLHVDGCPACRSQVESEAWLKRSLSALGSCEGDRAPDDLRGWLSDDVLVASYADAPDWVTEAPDPAEQRRHRWAVGMIGGGAIGAAMLGVVALGAAPTQAPAPRVPVTNIRTDVDPQGPTGPESEPARSVGSGLPVDAGTATPGVGEDESQR</sequence>
<proteinExistence type="predicted"/>
<comment type="caution">
    <text evidence="3">The sequence shown here is derived from an EMBL/GenBank/DDBJ whole genome shotgun (WGS) entry which is preliminary data.</text>
</comment>
<gene>
    <name evidence="3" type="ORF">RDV89_13215</name>
</gene>
<accession>A0ABU3PYT6</accession>
<feature type="transmembrane region" description="Helical" evidence="2">
    <location>
        <begin position="100"/>
        <end position="123"/>
    </location>
</feature>
<evidence type="ECO:0008006" key="5">
    <source>
        <dbReference type="Google" id="ProtNLM"/>
    </source>
</evidence>
<keyword evidence="2" id="KW-0812">Transmembrane</keyword>
<feature type="region of interest" description="Disordered" evidence="1">
    <location>
        <begin position="133"/>
        <end position="179"/>
    </location>
</feature>
<evidence type="ECO:0000256" key="2">
    <source>
        <dbReference type="SAM" id="Phobius"/>
    </source>
</evidence>
<organism evidence="3 4">
    <name type="scientific">Nocardioides imazamoxiresistens</name>
    <dbReference type="NCBI Taxonomy" id="3231893"/>
    <lineage>
        <taxon>Bacteria</taxon>
        <taxon>Bacillati</taxon>
        <taxon>Actinomycetota</taxon>
        <taxon>Actinomycetes</taxon>
        <taxon>Propionibacteriales</taxon>
        <taxon>Nocardioidaceae</taxon>
        <taxon>Nocardioides</taxon>
    </lineage>
</organism>
<evidence type="ECO:0000313" key="4">
    <source>
        <dbReference type="Proteomes" id="UP001268542"/>
    </source>
</evidence>
<dbReference type="RefSeq" id="WP_315733521.1">
    <property type="nucleotide sequence ID" value="NZ_JAVYII010000005.1"/>
</dbReference>
<keyword evidence="2" id="KW-0472">Membrane</keyword>
<evidence type="ECO:0000256" key="1">
    <source>
        <dbReference type="SAM" id="MobiDB-lite"/>
    </source>
</evidence>
<protein>
    <recommendedName>
        <fullName evidence="5">Zinc-finger domain-containing protein</fullName>
    </recommendedName>
</protein>
<dbReference type="Proteomes" id="UP001268542">
    <property type="component" value="Unassembled WGS sequence"/>
</dbReference>
<name>A0ABU3PYT6_9ACTN</name>
<evidence type="ECO:0000313" key="3">
    <source>
        <dbReference type="EMBL" id="MDT9594036.1"/>
    </source>
</evidence>
<keyword evidence="4" id="KW-1185">Reference proteome</keyword>
<dbReference type="EMBL" id="JAVYII010000005">
    <property type="protein sequence ID" value="MDT9594036.1"/>
    <property type="molecule type" value="Genomic_DNA"/>
</dbReference>
<reference evidence="3 4" key="1">
    <citation type="submission" date="2023-08" db="EMBL/GenBank/DDBJ databases">
        <title>Nocardioides seae sp. nov., a bacterium isolated from a soil.</title>
        <authorList>
            <person name="Wang X."/>
        </authorList>
    </citation>
    <scope>NUCLEOTIDE SEQUENCE [LARGE SCALE GENOMIC DNA]</scope>
    <source>
        <strain evidence="3 4">YZH12</strain>
    </source>
</reference>